<dbReference type="InterPro" id="IPR051082">
    <property type="entry name" value="Pentapeptide-BTB/POZ_domain"/>
</dbReference>
<name>A0ABW1NAY0_9ACTN</name>
<dbReference type="Proteomes" id="UP001596137">
    <property type="component" value="Unassembled WGS sequence"/>
</dbReference>
<protein>
    <submittedName>
        <fullName evidence="2">Pentapeptide repeat-containing protein</fullName>
    </submittedName>
</protein>
<dbReference type="EMBL" id="JBHSRF010000005">
    <property type="protein sequence ID" value="MFC6080491.1"/>
    <property type="molecule type" value="Genomic_DNA"/>
</dbReference>
<dbReference type="Gene3D" id="2.160.20.80">
    <property type="entry name" value="E3 ubiquitin-protein ligase SopA"/>
    <property type="match status" value="1"/>
</dbReference>
<organism evidence="2 3">
    <name type="scientific">Sphaerisporangium aureirubrum</name>
    <dbReference type="NCBI Taxonomy" id="1544736"/>
    <lineage>
        <taxon>Bacteria</taxon>
        <taxon>Bacillati</taxon>
        <taxon>Actinomycetota</taxon>
        <taxon>Actinomycetes</taxon>
        <taxon>Streptosporangiales</taxon>
        <taxon>Streptosporangiaceae</taxon>
        <taxon>Sphaerisporangium</taxon>
    </lineage>
</organism>
<feature type="transmembrane region" description="Helical" evidence="1">
    <location>
        <begin position="46"/>
        <end position="67"/>
    </location>
</feature>
<evidence type="ECO:0000313" key="3">
    <source>
        <dbReference type="Proteomes" id="UP001596137"/>
    </source>
</evidence>
<keyword evidence="1" id="KW-1133">Transmembrane helix</keyword>
<keyword evidence="1" id="KW-0472">Membrane</keyword>
<keyword evidence="1" id="KW-0812">Transmembrane</keyword>
<keyword evidence="3" id="KW-1185">Reference proteome</keyword>
<dbReference type="RefSeq" id="WP_380747323.1">
    <property type="nucleotide sequence ID" value="NZ_JBHSRF010000005.1"/>
</dbReference>
<evidence type="ECO:0000256" key="1">
    <source>
        <dbReference type="SAM" id="Phobius"/>
    </source>
</evidence>
<dbReference type="PANTHER" id="PTHR14136">
    <property type="entry name" value="BTB_POZ DOMAIN-CONTAINING PROTEIN KCTD9"/>
    <property type="match status" value="1"/>
</dbReference>
<evidence type="ECO:0000313" key="2">
    <source>
        <dbReference type="EMBL" id="MFC6080491.1"/>
    </source>
</evidence>
<reference evidence="3" key="1">
    <citation type="journal article" date="2019" name="Int. J. Syst. Evol. Microbiol.">
        <title>The Global Catalogue of Microorganisms (GCM) 10K type strain sequencing project: providing services to taxonomists for standard genome sequencing and annotation.</title>
        <authorList>
            <consortium name="The Broad Institute Genomics Platform"/>
            <consortium name="The Broad Institute Genome Sequencing Center for Infectious Disease"/>
            <person name="Wu L."/>
            <person name="Ma J."/>
        </authorList>
    </citation>
    <scope>NUCLEOTIDE SEQUENCE [LARGE SCALE GENOMIC DNA]</scope>
    <source>
        <strain evidence="3">JCM 30346</strain>
    </source>
</reference>
<proteinExistence type="predicted"/>
<comment type="caution">
    <text evidence="2">The sequence shown here is derived from an EMBL/GenBank/DDBJ whole genome shotgun (WGS) entry which is preliminary data.</text>
</comment>
<accession>A0ABW1NAY0</accession>
<dbReference type="InterPro" id="IPR001646">
    <property type="entry name" value="5peptide_repeat"/>
</dbReference>
<dbReference type="Pfam" id="PF00805">
    <property type="entry name" value="Pentapeptide"/>
    <property type="match status" value="2"/>
</dbReference>
<sequence>MVVIVVIATVAFYLLAGAPDSAWWRPILDRLPRYMVPPYSTADLPSVALTTLAAVALLIGVGCWFAGGLRQRRGLRPLVPGEIEARLSEESFDALIPEPGTLLRRMSTWGLVLGLLLAAGGLVYADARSTRTSQQGESANRYTKAVEQLSSAKIEVRLDAIHTLRRLARNSQRDRVTTVNVMAAYIREHHSMSKLPSLGQPVTDVQMALTVLGSVYDAPSIELGHEWACGCDLAHIRVPGADLSGLNLGTAILTQADLSGTHLNGANLAYTDLSGANLHKAYLEHADLPHAVLFMADLSEANLNAADLRGVDLFKADLTQANLSWANLSGVDLFSANLRGADLRHANLSGASLRGADLRGADLKDVNLKGADLTGANVTKTNLSAAETDHETKLPAEAPGM</sequence>
<dbReference type="SUPFAM" id="SSF141571">
    <property type="entry name" value="Pentapeptide repeat-like"/>
    <property type="match status" value="1"/>
</dbReference>
<feature type="transmembrane region" description="Helical" evidence="1">
    <location>
        <begin position="106"/>
        <end position="125"/>
    </location>
</feature>
<gene>
    <name evidence="2" type="ORF">ACFP1K_04935</name>
</gene>
<dbReference type="PANTHER" id="PTHR14136:SF17">
    <property type="entry name" value="BTB_POZ DOMAIN-CONTAINING PROTEIN KCTD9"/>
    <property type="match status" value="1"/>
</dbReference>